<proteinExistence type="predicted"/>
<protein>
    <submittedName>
        <fullName evidence="2">HemY domain-containing protein</fullName>
    </submittedName>
</protein>
<name>F4H704_CELFA</name>
<dbReference type="HOGENOM" id="CLU_213106_0_0_11"/>
<dbReference type="EMBL" id="CP002666">
    <property type="protein sequence ID" value="AEE44513.1"/>
    <property type="molecule type" value="Genomic_DNA"/>
</dbReference>
<sequence length="54" mass="5911">MTDRTDPEPDPAARYAALPEPVRLADTITSQATTDAPDPTMGRDTETELMLRHA</sequence>
<feature type="compositionally biased region" description="Basic and acidic residues" evidence="1">
    <location>
        <begin position="41"/>
        <end position="54"/>
    </location>
</feature>
<gene>
    <name evidence="2" type="ordered locus">Celf_0368</name>
</gene>
<evidence type="ECO:0000256" key="1">
    <source>
        <dbReference type="SAM" id="MobiDB-lite"/>
    </source>
</evidence>
<feature type="region of interest" description="Disordered" evidence="1">
    <location>
        <begin position="28"/>
        <end position="54"/>
    </location>
</feature>
<accession>F4H704</accession>
<evidence type="ECO:0000313" key="2">
    <source>
        <dbReference type="EMBL" id="AEE44513.1"/>
    </source>
</evidence>
<dbReference type="STRING" id="590998.Celf_0368"/>
<dbReference type="RefSeq" id="WP_013769542.1">
    <property type="nucleotide sequence ID" value="NC_015514.1"/>
</dbReference>
<keyword evidence="3" id="KW-1185">Reference proteome</keyword>
<reference evidence="2 3" key="1">
    <citation type="submission" date="2011-04" db="EMBL/GenBank/DDBJ databases">
        <title>Complete sequence of Cellulomonas fimi ATCC 484.</title>
        <authorList>
            <consortium name="US DOE Joint Genome Institute"/>
            <person name="Lucas S."/>
            <person name="Han J."/>
            <person name="Lapidus A."/>
            <person name="Cheng J.-F."/>
            <person name="Goodwin L."/>
            <person name="Pitluck S."/>
            <person name="Peters L."/>
            <person name="Chertkov O."/>
            <person name="Detter J.C."/>
            <person name="Han C."/>
            <person name="Tapia R."/>
            <person name="Land M."/>
            <person name="Hauser L."/>
            <person name="Kyrpides N."/>
            <person name="Ivanova N."/>
            <person name="Ovchinnikova G."/>
            <person name="Pagani I."/>
            <person name="Mead D."/>
            <person name="Brumm P."/>
            <person name="Woyke T."/>
        </authorList>
    </citation>
    <scope>NUCLEOTIDE SEQUENCE [LARGE SCALE GENOMIC DNA]</scope>
    <source>
        <strain evidence="3">ATCC 484 / DSM 20113 / JCM 1341 / NBRC 15513 / NCIMB 8980 / NCTC 7547</strain>
    </source>
</reference>
<dbReference type="KEGG" id="cfi:Celf_0368"/>
<dbReference type="AlphaFoldDB" id="F4H704"/>
<evidence type="ECO:0000313" key="3">
    <source>
        <dbReference type="Proteomes" id="UP000008460"/>
    </source>
</evidence>
<dbReference type="Proteomes" id="UP000008460">
    <property type="component" value="Chromosome"/>
</dbReference>
<organism evidence="2 3">
    <name type="scientific">Cellulomonas fimi (strain ATCC 484 / DSM 20113 / JCM 1341 / CCUG 24087 / LMG 16345 / NBRC 15513 / NCIMB 8980 / NCTC 7547 / NRS-133)</name>
    <dbReference type="NCBI Taxonomy" id="590998"/>
    <lineage>
        <taxon>Bacteria</taxon>
        <taxon>Bacillati</taxon>
        <taxon>Actinomycetota</taxon>
        <taxon>Actinomycetes</taxon>
        <taxon>Micrococcales</taxon>
        <taxon>Cellulomonadaceae</taxon>
        <taxon>Cellulomonas</taxon>
    </lineage>
</organism>